<dbReference type="PIRSF" id="PIRSF006446">
    <property type="entry name" value="Cyt_quinol_oxidase_1"/>
    <property type="match status" value="1"/>
</dbReference>
<keyword evidence="14" id="KW-1185">Reference proteome</keyword>
<feature type="transmembrane region" description="Helical" evidence="12">
    <location>
        <begin position="12"/>
        <end position="33"/>
    </location>
</feature>
<feature type="transmembrane region" description="Helical" evidence="12">
    <location>
        <begin position="53"/>
        <end position="74"/>
    </location>
</feature>
<evidence type="ECO:0000256" key="11">
    <source>
        <dbReference type="ARBA" id="ARBA00023136"/>
    </source>
</evidence>
<evidence type="ECO:0000313" key="14">
    <source>
        <dbReference type="Proteomes" id="UP001465331"/>
    </source>
</evidence>
<feature type="transmembrane region" description="Helical" evidence="12">
    <location>
        <begin position="94"/>
        <end position="117"/>
    </location>
</feature>
<keyword evidence="10 12" id="KW-0408">Iron</keyword>
<evidence type="ECO:0000256" key="1">
    <source>
        <dbReference type="ARBA" id="ARBA00004651"/>
    </source>
</evidence>
<reference evidence="13 14" key="1">
    <citation type="submission" date="2024-06" db="EMBL/GenBank/DDBJ databases">
        <authorList>
            <person name="Li Z."/>
            <person name="Jiang Y."/>
        </authorList>
    </citation>
    <scope>NUCLEOTIDE SEQUENCE [LARGE SCALE GENOMIC DNA]</scope>
    <source>
        <strain evidence="13 14">HSW-8</strain>
    </source>
</reference>
<evidence type="ECO:0000256" key="8">
    <source>
        <dbReference type="ARBA" id="ARBA00022982"/>
    </source>
</evidence>
<accession>A0ABV2A823</accession>
<keyword evidence="11 12" id="KW-0472">Membrane</keyword>
<organism evidence="13 14">
    <name type="scientific">Sinimarinibacterium thermocellulolyticum</name>
    <dbReference type="NCBI Taxonomy" id="3170016"/>
    <lineage>
        <taxon>Bacteria</taxon>
        <taxon>Pseudomonadati</taxon>
        <taxon>Pseudomonadota</taxon>
        <taxon>Gammaproteobacteria</taxon>
        <taxon>Nevskiales</taxon>
        <taxon>Nevskiaceae</taxon>
        <taxon>Sinimarinibacterium</taxon>
    </lineage>
</organism>
<dbReference type="PANTHER" id="PTHR30365">
    <property type="entry name" value="CYTOCHROME D UBIQUINOL OXIDASE"/>
    <property type="match status" value="1"/>
</dbReference>
<keyword evidence="8 12" id="KW-0249">Electron transport</keyword>
<evidence type="ECO:0000256" key="4">
    <source>
        <dbReference type="ARBA" id="ARBA00022475"/>
    </source>
</evidence>
<feature type="transmembrane region" description="Helical" evidence="12">
    <location>
        <begin position="319"/>
        <end position="343"/>
    </location>
</feature>
<evidence type="ECO:0000256" key="3">
    <source>
        <dbReference type="ARBA" id="ARBA00022448"/>
    </source>
</evidence>
<keyword evidence="3 12" id="KW-0813">Transport</keyword>
<dbReference type="InterPro" id="IPR002585">
    <property type="entry name" value="Cyt-d_ubiquinol_oxidase_su_1"/>
</dbReference>
<feature type="transmembrane region" description="Helical" evidence="12">
    <location>
        <begin position="355"/>
        <end position="375"/>
    </location>
</feature>
<evidence type="ECO:0000256" key="7">
    <source>
        <dbReference type="ARBA" id="ARBA00022723"/>
    </source>
</evidence>
<evidence type="ECO:0000256" key="9">
    <source>
        <dbReference type="ARBA" id="ARBA00022989"/>
    </source>
</evidence>
<keyword evidence="9 12" id="KW-1133">Transmembrane helix</keyword>
<dbReference type="Proteomes" id="UP001465331">
    <property type="component" value="Unassembled WGS sequence"/>
</dbReference>
<keyword evidence="4 12" id="KW-1003">Cell membrane</keyword>
<evidence type="ECO:0000313" key="13">
    <source>
        <dbReference type="EMBL" id="MES0873395.1"/>
    </source>
</evidence>
<gene>
    <name evidence="13" type="ORF">ABSH63_05145</name>
</gene>
<feature type="transmembrane region" description="Helical" evidence="12">
    <location>
        <begin position="395"/>
        <end position="423"/>
    </location>
</feature>
<feature type="transmembrane region" description="Helical" evidence="12">
    <location>
        <begin position="184"/>
        <end position="204"/>
    </location>
</feature>
<evidence type="ECO:0000256" key="2">
    <source>
        <dbReference type="ARBA" id="ARBA00009819"/>
    </source>
</evidence>
<name>A0ABV2A823_9GAMM</name>
<keyword evidence="7 12" id="KW-0479">Metal-binding</keyword>
<evidence type="ECO:0000256" key="6">
    <source>
        <dbReference type="ARBA" id="ARBA00022692"/>
    </source>
</evidence>
<evidence type="ECO:0000256" key="5">
    <source>
        <dbReference type="ARBA" id="ARBA00022617"/>
    </source>
</evidence>
<keyword evidence="5 12" id="KW-0349">Heme</keyword>
<proteinExistence type="inferred from homology"/>
<comment type="caution">
    <text evidence="13">The sequence shown here is derived from an EMBL/GenBank/DDBJ whole genome shotgun (WGS) entry which is preliminary data.</text>
</comment>
<sequence>MDALLLSRIQFGFTVGFHILFPTLTIGLAWFLVFFEARWRLTQRAHWLELYRFWVKIFALTFGMGVVSGLVLSYQFGTNFSRFSELAGPVLGPLLSVEVLTAFFVEAGFLGVMLFGWDKVGPRLHFLATLLVAIGTTNSAFWILSANSFMHTPQGAAFVDGVLIPKDWWAIVFNPSFPYRLTHMLLASAITTALVIAGGSAWCLSQGLYRDASRSALKTAIAVLAVAAPAQVVVGDLHGLNVREHQPMKVAAMEGLWQTTRGAPLVAFAWPDQDAQTNRYAIEIPKLASLILTHDADGEVLGLNEVPRAEQPPVLPVFFGFRLMVGLGVIFVLLAACGVWTWLRGRLDAAARLQQAFMLATPLGFVATLAGWIVAETGRQPYLVHGMIRTADGVSPIPAASVAISLTLFVLVYGLLFAAYLYFVLKLVRKGPALPDKHLEAIRGARPGELLIDDADAQGAR</sequence>
<feature type="transmembrane region" description="Helical" evidence="12">
    <location>
        <begin position="216"/>
        <end position="234"/>
    </location>
</feature>
<dbReference type="EMBL" id="JBEPIJ010000004">
    <property type="protein sequence ID" value="MES0873395.1"/>
    <property type="molecule type" value="Genomic_DNA"/>
</dbReference>
<dbReference type="Pfam" id="PF01654">
    <property type="entry name" value="Cyt_bd_oxida_I"/>
    <property type="match status" value="1"/>
</dbReference>
<keyword evidence="6 12" id="KW-0812">Transmembrane</keyword>
<protein>
    <submittedName>
        <fullName evidence="13">Cytochrome ubiquinol oxidase subunit I</fullName>
    </submittedName>
</protein>
<evidence type="ECO:0000256" key="12">
    <source>
        <dbReference type="PIRNR" id="PIRNR006446"/>
    </source>
</evidence>
<comment type="similarity">
    <text evidence="2 12">Belongs to the cytochrome ubiquinol oxidase subunit 1 family.</text>
</comment>
<dbReference type="RefSeq" id="WP_352888009.1">
    <property type="nucleotide sequence ID" value="NZ_JBEPIJ010000004.1"/>
</dbReference>
<comment type="subcellular location">
    <subcellularLocation>
        <location evidence="12">Cell inner membrane</location>
    </subcellularLocation>
    <subcellularLocation>
        <location evidence="1">Cell membrane</location>
        <topology evidence="1">Multi-pass membrane protein</topology>
    </subcellularLocation>
</comment>
<feature type="transmembrane region" description="Helical" evidence="12">
    <location>
        <begin position="124"/>
        <end position="144"/>
    </location>
</feature>
<evidence type="ECO:0000256" key="10">
    <source>
        <dbReference type="ARBA" id="ARBA00023004"/>
    </source>
</evidence>
<dbReference type="PANTHER" id="PTHR30365:SF14">
    <property type="entry name" value="CYTOCHROME BD MENAQUINOL OXIDASE SUBUNIT I-RELATED"/>
    <property type="match status" value="1"/>
</dbReference>